<evidence type="ECO:0000313" key="3">
    <source>
        <dbReference type="Proteomes" id="UP000282674"/>
    </source>
</evidence>
<gene>
    <name evidence="2" type="ORF">EBO15_01600</name>
</gene>
<name>A0A3M2MFF9_9ACTN</name>
<dbReference type="Proteomes" id="UP000282674">
    <property type="component" value="Unassembled WGS sequence"/>
</dbReference>
<reference evidence="2 3" key="1">
    <citation type="submission" date="2018-10" db="EMBL/GenBank/DDBJ databases">
        <title>Isolation from soil.</title>
        <authorList>
            <person name="Hu J."/>
        </authorList>
    </citation>
    <scope>NUCLEOTIDE SEQUENCE [LARGE SCALE GENOMIC DNA]</scope>
    <source>
        <strain evidence="2 3">NEAU-Ht49</strain>
    </source>
</reference>
<protein>
    <recommendedName>
        <fullName evidence="1">DUF6879 domain-containing protein</fullName>
    </recommendedName>
</protein>
<dbReference type="AlphaFoldDB" id="A0A3M2MFF9"/>
<organism evidence="2 3">
    <name type="scientific">Actinomadura harenae</name>
    <dbReference type="NCBI Taxonomy" id="2483351"/>
    <lineage>
        <taxon>Bacteria</taxon>
        <taxon>Bacillati</taxon>
        <taxon>Actinomycetota</taxon>
        <taxon>Actinomycetes</taxon>
        <taxon>Streptosporangiales</taxon>
        <taxon>Thermomonosporaceae</taxon>
        <taxon>Actinomadura</taxon>
    </lineage>
</organism>
<accession>A0A3M2MFF9</accession>
<dbReference type="InterPro" id="IPR049244">
    <property type="entry name" value="DUF6879"/>
</dbReference>
<keyword evidence="3" id="KW-1185">Reference proteome</keyword>
<dbReference type="OrthoDB" id="4562627at2"/>
<dbReference type="Pfam" id="PF21806">
    <property type="entry name" value="DUF6879"/>
    <property type="match status" value="1"/>
</dbReference>
<dbReference type="EMBL" id="RFFG01000002">
    <property type="protein sequence ID" value="RMI47720.1"/>
    <property type="molecule type" value="Genomic_DNA"/>
</dbReference>
<proteinExistence type="predicted"/>
<feature type="domain" description="DUF6879" evidence="1">
    <location>
        <begin position="21"/>
        <end position="180"/>
    </location>
</feature>
<sequence length="184" mass="20992">MIAEAAAGAYDVGRRGHGIPAFAELLANTRRSAVHLEMRDVYQPSPGFDDWKAGGSGRTDRTSWTKLVQDAVGRGVTMRRARVVSEPASDYVRWLHMVTDVNVEAGELVRWLPRRQAWDLMLPGADFWMFDQRLVRFHFDAGDGTMLEEYEFVSDPRRVAQVVAAFELVWERAIPHQRYTPQQS</sequence>
<evidence type="ECO:0000259" key="1">
    <source>
        <dbReference type="Pfam" id="PF21806"/>
    </source>
</evidence>
<evidence type="ECO:0000313" key="2">
    <source>
        <dbReference type="EMBL" id="RMI47720.1"/>
    </source>
</evidence>
<comment type="caution">
    <text evidence="2">The sequence shown here is derived from an EMBL/GenBank/DDBJ whole genome shotgun (WGS) entry which is preliminary data.</text>
</comment>